<evidence type="ECO:0000313" key="1">
    <source>
        <dbReference type="EMBL" id="CAG7723431.1"/>
    </source>
</evidence>
<dbReference type="OrthoDB" id="9978031at2759"/>
<name>A0A8J2JNC5_9HEXA</name>
<proteinExistence type="predicted"/>
<keyword evidence="2" id="KW-1185">Reference proteome</keyword>
<dbReference type="Proteomes" id="UP000708208">
    <property type="component" value="Unassembled WGS sequence"/>
</dbReference>
<feature type="non-terminal residue" evidence="1">
    <location>
        <position position="158"/>
    </location>
</feature>
<reference evidence="1" key="1">
    <citation type="submission" date="2021-06" db="EMBL/GenBank/DDBJ databases">
        <authorList>
            <person name="Hodson N. C."/>
            <person name="Mongue J. A."/>
            <person name="Jaron S. K."/>
        </authorList>
    </citation>
    <scope>NUCLEOTIDE SEQUENCE</scope>
</reference>
<dbReference type="AlphaFoldDB" id="A0A8J2JNC5"/>
<organism evidence="1 2">
    <name type="scientific">Allacma fusca</name>
    <dbReference type="NCBI Taxonomy" id="39272"/>
    <lineage>
        <taxon>Eukaryota</taxon>
        <taxon>Metazoa</taxon>
        <taxon>Ecdysozoa</taxon>
        <taxon>Arthropoda</taxon>
        <taxon>Hexapoda</taxon>
        <taxon>Collembola</taxon>
        <taxon>Symphypleona</taxon>
        <taxon>Sminthuridae</taxon>
        <taxon>Allacma</taxon>
    </lineage>
</organism>
<gene>
    <name evidence="1" type="ORF">AFUS01_LOCUS12519</name>
</gene>
<sequence>MSSARLSIDLRRILAAEEENLRAYTTVGSQIFDKISKIIKSKSQYRISRELIAGSIGKNTSLGYNFEPDFDVILFVGGVTHFETLEDVSDDFYTILKNLPSQCQYWTRFAMQPRLPNGSGVQFSVDTDIMLPSGRKRVTIEFDLLPAYDFSSNVDDQT</sequence>
<comment type="caution">
    <text evidence="1">The sequence shown here is derived from an EMBL/GenBank/DDBJ whole genome shotgun (WGS) entry which is preliminary data.</text>
</comment>
<accession>A0A8J2JNC5</accession>
<dbReference type="EMBL" id="CAJVCH010098988">
    <property type="protein sequence ID" value="CAG7723431.1"/>
    <property type="molecule type" value="Genomic_DNA"/>
</dbReference>
<protein>
    <submittedName>
        <fullName evidence="1">Uncharacterized protein</fullName>
    </submittedName>
</protein>
<evidence type="ECO:0000313" key="2">
    <source>
        <dbReference type="Proteomes" id="UP000708208"/>
    </source>
</evidence>